<name>A0A9P1BID9_9DINO</name>
<sequence>MTKVPCGTLLRQASEWQVACSALAELQSLRLEADVVAKNSAIAACARGFAWPAALQLLEDLAVPGEVSYTSVINACGNGHEWSLAVHLLSLMKSSWISPSRISCNATISACEKGQAWREALSLLDVGSCDVVAYSAAMSACAHATHWQEALELLSLMKTTQVQPDVVAFSTGIFACEQAACWQGALELLCPDPVAYTSCIGACALAQKWEMATHLWELLAQPSKLGIQPTAMSYAAVAFAHGAARRWQQVLELQVQVRKLGWLPSGMYSAITRGLGGALQWEKALALLPEMQALGPAPDEIVCGGLIAECARSWQWSQSLSLLDAMSKSLVTADAVTNSLLLGVCSRAQHFAKAVPVLCKNGHLRLAGAAAVAAHAVAQRANAAGWRMLSDVAQLARAPEWQQRSKDIEPLSSLESRGCLEEAAWRAWGKK</sequence>
<reference evidence="3" key="1">
    <citation type="submission" date="2022-10" db="EMBL/GenBank/DDBJ databases">
        <authorList>
            <person name="Chen Y."/>
            <person name="Dougan E. K."/>
            <person name="Chan C."/>
            <person name="Rhodes N."/>
            <person name="Thang M."/>
        </authorList>
    </citation>
    <scope>NUCLEOTIDE SEQUENCE</scope>
</reference>
<protein>
    <submittedName>
        <fullName evidence="5">Pentacotripeptide-repeat region of PRORP domain-containing protein</fullName>
    </submittedName>
</protein>
<dbReference type="EMBL" id="CAMXCT010000105">
    <property type="protein sequence ID" value="CAI3973887.1"/>
    <property type="molecule type" value="Genomic_DNA"/>
</dbReference>
<evidence type="ECO:0000256" key="1">
    <source>
        <dbReference type="ARBA" id="ARBA00022737"/>
    </source>
</evidence>
<proteinExistence type="predicted"/>
<dbReference type="InterPro" id="IPR002885">
    <property type="entry name" value="PPR_rpt"/>
</dbReference>
<evidence type="ECO:0000256" key="2">
    <source>
        <dbReference type="PROSITE-ProRule" id="PRU00708"/>
    </source>
</evidence>
<dbReference type="OrthoDB" id="418335at2759"/>
<feature type="repeat" description="PPR" evidence="2">
    <location>
        <begin position="65"/>
        <end position="99"/>
    </location>
</feature>
<dbReference type="Pfam" id="PF13812">
    <property type="entry name" value="PPR_3"/>
    <property type="match status" value="2"/>
</dbReference>
<keyword evidence="1" id="KW-0677">Repeat</keyword>
<dbReference type="Proteomes" id="UP001152797">
    <property type="component" value="Unassembled WGS sequence"/>
</dbReference>
<evidence type="ECO:0000313" key="3">
    <source>
        <dbReference type="EMBL" id="CAI3973887.1"/>
    </source>
</evidence>
<dbReference type="Gene3D" id="1.25.40.10">
    <property type="entry name" value="Tetratricopeptide repeat domain"/>
    <property type="match status" value="3"/>
</dbReference>
<feature type="repeat" description="PPR" evidence="2">
    <location>
        <begin position="130"/>
        <end position="164"/>
    </location>
</feature>
<dbReference type="EMBL" id="CAMXCT030000105">
    <property type="protein sequence ID" value="CAL4761199.1"/>
    <property type="molecule type" value="Genomic_DNA"/>
</dbReference>
<evidence type="ECO:0000313" key="5">
    <source>
        <dbReference type="EMBL" id="CAL4761199.1"/>
    </source>
</evidence>
<comment type="caution">
    <text evidence="3">The sequence shown here is derived from an EMBL/GenBank/DDBJ whole genome shotgun (WGS) entry which is preliminary data.</text>
</comment>
<dbReference type="EMBL" id="CAMXCT020000105">
    <property type="protein sequence ID" value="CAL1127262.1"/>
    <property type="molecule type" value="Genomic_DNA"/>
</dbReference>
<dbReference type="InterPro" id="IPR011990">
    <property type="entry name" value="TPR-like_helical_dom_sf"/>
</dbReference>
<organism evidence="3">
    <name type="scientific">Cladocopium goreaui</name>
    <dbReference type="NCBI Taxonomy" id="2562237"/>
    <lineage>
        <taxon>Eukaryota</taxon>
        <taxon>Sar</taxon>
        <taxon>Alveolata</taxon>
        <taxon>Dinophyceae</taxon>
        <taxon>Suessiales</taxon>
        <taxon>Symbiodiniaceae</taxon>
        <taxon>Cladocopium</taxon>
    </lineage>
</organism>
<evidence type="ECO:0000313" key="4">
    <source>
        <dbReference type="EMBL" id="CAL1127262.1"/>
    </source>
</evidence>
<reference evidence="4" key="2">
    <citation type="submission" date="2024-04" db="EMBL/GenBank/DDBJ databases">
        <authorList>
            <person name="Chen Y."/>
            <person name="Shah S."/>
            <person name="Dougan E. K."/>
            <person name="Thang M."/>
            <person name="Chan C."/>
        </authorList>
    </citation>
    <scope>NUCLEOTIDE SEQUENCE [LARGE SCALE GENOMIC DNA]</scope>
</reference>
<keyword evidence="6" id="KW-1185">Reference proteome</keyword>
<dbReference type="NCBIfam" id="TIGR00756">
    <property type="entry name" value="PPR"/>
    <property type="match status" value="2"/>
</dbReference>
<dbReference type="AlphaFoldDB" id="A0A9P1BID9"/>
<dbReference type="PANTHER" id="PTHR47447:SF17">
    <property type="entry name" value="OS12G0638900 PROTEIN"/>
    <property type="match status" value="1"/>
</dbReference>
<dbReference type="PROSITE" id="PS51375">
    <property type="entry name" value="PPR"/>
    <property type="match status" value="2"/>
</dbReference>
<dbReference type="PANTHER" id="PTHR47447">
    <property type="entry name" value="OS03G0856100 PROTEIN"/>
    <property type="match status" value="1"/>
</dbReference>
<evidence type="ECO:0000313" key="6">
    <source>
        <dbReference type="Proteomes" id="UP001152797"/>
    </source>
</evidence>
<gene>
    <name evidence="3" type="ORF">C1SCF055_LOCUS2334</name>
</gene>
<accession>A0A9P1BID9</accession>